<feature type="compositionally biased region" description="Basic and acidic residues" evidence="19">
    <location>
        <begin position="144"/>
        <end position="181"/>
    </location>
</feature>
<keyword evidence="16" id="KW-0137">Centromere</keyword>
<evidence type="ECO:0000256" key="4">
    <source>
        <dbReference type="ARBA" id="ARBA00005366"/>
    </source>
</evidence>
<keyword evidence="8" id="KW-0493">Microtubule</keyword>
<feature type="compositionally biased region" description="Basic and acidic residues" evidence="19">
    <location>
        <begin position="47"/>
        <end position="59"/>
    </location>
</feature>
<evidence type="ECO:0000256" key="11">
    <source>
        <dbReference type="ARBA" id="ARBA00022838"/>
    </source>
</evidence>
<proteinExistence type="inferred from homology"/>
<dbReference type="Proteomes" id="UP000298493">
    <property type="component" value="Unassembled WGS sequence"/>
</dbReference>
<accession>A0A4Z1P9C6</accession>
<evidence type="ECO:0000256" key="13">
    <source>
        <dbReference type="ARBA" id="ARBA00023212"/>
    </source>
</evidence>
<keyword evidence="7" id="KW-0132">Cell division</keyword>
<feature type="region of interest" description="Disordered" evidence="19">
    <location>
        <begin position="1"/>
        <end position="59"/>
    </location>
</feature>
<evidence type="ECO:0000256" key="19">
    <source>
        <dbReference type="SAM" id="MobiDB-lite"/>
    </source>
</evidence>
<evidence type="ECO:0000256" key="17">
    <source>
        <dbReference type="ARBA" id="ARBA00044152"/>
    </source>
</evidence>
<comment type="subcellular location">
    <subcellularLocation>
        <location evidence="3">Chromosome</location>
        <location evidence="3">Centromere</location>
        <location evidence="3">Kinetochore</location>
    </subcellularLocation>
    <subcellularLocation>
        <location evidence="2">Cytoplasm</location>
        <location evidence="2">Cytoskeleton</location>
        <location evidence="2">Spindle</location>
    </subcellularLocation>
    <subcellularLocation>
        <location evidence="1">Nucleus</location>
    </subcellularLocation>
</comment>
<dbReference type="Pfam" id="PF08651">
    <property type="entry name" value="DASH_Duo1"/>
    <property type="match status" value="1"/>
</dbReference>
<keyword evidence="12" id="KW-0175">Coiled coil</keyword>
<evidence type="ECO:0000256" key="1">
    <source>
        <dbReference type="ARBA" id="ARBA00004123"/>
    </source>
</evidence>
<evidence type="ECO:0000256" key="7">
    <source>
        <dbReference type="ARBA" id="ARBA00022618"/>
    </source>
</evidence>
<keyword evidence="9" id="KW-0498">Mitosis</keyword>
<feature type="compositionally biased region" description="Gly residues" evidence="19">
    <location>
        <begin position="222"/>
        <end position="237"/>
    </location>
</feature>
<dbReference type="GO" id="GO:0000278">
    <property type="term" value="P:mitotic cell cycle"/>
    <property type="evidence" value="ECO:0007669"/>
    <property type="project" value="InterPro"/>
</dbReference>
<evidence type="ECO:0000256" key="10">
    <source>
        <dbReference type="ARBA" id="ARBA00022829"/>
    </source>
</evidence>
<dbReference type="STRING" id="86259.A0A4Z1P9C6"/>
<dbReference type="PANTHER" id="PTHR28216">
    <property type="entry name" value="DASH COMPLEX SUBUNIT DUO1"/>
    <property type="match status" value="1"/>
</dbReference>
<evidence type="ECO:0000256" key="2">
    <source>
        <dbReference type="ARBA" id="ARBA00004186"/>
    </source>
</evidence>
<evidence type="ECO:0000256" key="6">
    <source>
        <dbReference type="ARBA" id="ARBA00022490"/>
    </source>
</evidence>
<reference evidence="20 21" key="1">
    <citation type="submission" date="2019-04" db="EMBL/GenBank/DDBJ databases">
        <title>High contiguity whole genome sequence and gene annotation resource for two Venturia nashicola isolates.</title>
        <authorList>
            <person name="Prokchorchik M."/>
            <person name="Won K."/>
            <person name="Lee Y."/>
            <person name="Choi E.D."/>
            <person name="Segonzac C."/>
            <person name="Sohn K.H."/>
        </authorList>
    </citation>
    <scope>NUCLEOTIDE SEQUENCE [LARGE SCALE GENOMIC DNA]</scope>
    <source>
        <strain evidence="20 21">PRI2</strain>
    </source>
</reference>
<name>A0A4Z1P9C6_9PEZI</name>
<dbReference type="AlphaFoldDB" id="A0A4Z1P9C6"/>
<keyword evidence="14" id="KW-0539">Nucleus</keyword>
<dbReference type="GO" id="GO:0007059">
    <property type="term" value="P:chromosome segregation"/>
    <property type="evidence" value="ECO:0007669"/>
    <property type="project" value="UniProtKB-KW"/>
</dbReference>
<evidence type="ECO:0000313" key="20">
    <source>
        <dbReference type="EMBL" id="TID25095.1"/>
    </source>
</evidence>
<evidence type="ECO:0000256" key="16">
    <source>
        <dbReference type="ARBA" id="ARBA00023328"/>
    </source>
</evidence>
<protein>
    <recommendedName>
        <fullName evidence="17">DASH complex subunit DUO1</fullName>
    </recommendedName>
    <alternativeName>
        <fullName evidence="18">Outer kinetochore protein DUO1</fullName>
    </alternativeName>
</protein>
<keyword evidence="21" id="KW-1185">Reference proteome</keyword>
<dbReference type="EMBL" id="SNSC02000004">
    <property type="protein sequence ID" value="TID25095.1"/>
    <property type="molecule type" value="Genomic_DNA"/>
</dbReference>
<dbReference type="GO" id="GO:0005874">
    <property type="term" value="C:microtubule"/>
    <property type="evidence" value="ECO:0007669"/>
    <property type="project" value="UniProtKB-KW"/>
</dbReference>
<evidence type="ECO:0000256" key="3">
    <source>
        <dbReference type="ARBA" id="ARBA00004629"/>
    </source>
</evidence>
<comment type="caution">
    <text evidence="20">The sequence shown here is derived from an EMBL/GenBank/DDBJ whole genome shotgun (WGS) entry which is preliminary data.</text>
</comment>
<keyword evidence="5" id="KW-0158">Chromosome</keyword>
<dbReference type="GO" id="GO:0042729">
    <property type="term" value="C:DASH complex"/>
    <property type="evidence" value="ECO:0007669"/>
    <property type="project" value="InterPro"/>
</dbReference>
<feature type="compositionally biased region" description="Basic residues" evidence="19">
    <location>
        <begin position="239"/>
        <end position="248"/>
    </location>
</feature>
<keyword evidence="11" id="KW-0995">Kinetochore</keyword>
<keyword evidence="13" id="KW-0206">Cytoskeleton</keyword>
<evidence type="ECO:0000256" key="9">
    <source>
        <dbReference type="ARBA" id="ARBA00022776"/>
    </source>
</evidence>
<dbReference type="InterPro" id="IPR013960">
    <property type="entry name" value="DASH_Duo1"/>
</dbReference>
<keyword evidence="10" id="KW-0159">Chromosome partition</keyword>
<feature type="compositionally biased region" description="Basic and acidic residues" evidence="19">
    <location>
        <begin position="1"/>
        <end position="10"/>
    </location>
</feature>
<evidence type="ECO:0000256" key="15">
    <source>
        <dbReference type="ARBA" id="ARBA00023306"/>
    </source>
</evidence>
<dbReference type="PANTHER" id="PTHR28216:SF1">
    <property type="entry name" value="DASH COMPLEX SUBUNIT DUO1"/>
    <property type="match status" value="1"/>
</dbReference>
<organism evidence="20 21">
    <name type="scientific">Venturia nashicola</name>
    <dbReference type="NCBI Taxonomy" id="86259"/>
    <lineage>
        <taxon>Eukaryota</taxon>
        <taxon>Fungi</taxon>
        <taxon>Dikarya</taxon>
        <taxon>Ascomycota</taxon>
        <taxon>Pezizomycotina</taxon>
        <taxon>Dothideomycetes</taxon>
        <taxon>Pleosporomycetidae</taxon>
        <taxon>Venturiales</taxon>
        <taxon>Venturiaceae</taxon>
        <taxon>Venturia</taxon>
    </lineage>
</organism>
<dbReference type="GO" id="GO:0072686">
    <property type="term" value="C:mitotic spindle"/>
    <property type="evidence" value="ECO:0007669"/>
    <property type="project" value="InterPro"/>
</dbReference>
<feature type="compositionally biased region" description="Gly residues" evidence="19">
    <location>
        <begin position="201"/>
        <end position="213"/>
    </location>
</feature>
<dbReference type="OrthoDB" id="5599235at2759"/>
<evidence type="ECO:0000256" key="14">
    <source>
        <dbReference type="ARBA" id="ARBA00023242"/>
    </source>
</evidence>
<feature type="region of interest" description="Disordered" evidence="19">
    <location>
        <begin position="143"/>
        <end position="248"/>
    </location>
</feature>
<dbReference type="GO" id="GO:0051301">
    <property type="term" value="P:cell division"/>
    <property type="evidence" value="ECO:0007669"/>
    <property type="project" value="UniProtKB-KW"/>
</dbReference>
<evidence type="ECO:0000313" key="21">
    <source>
        <dbReference type="Proteomes" id="UP000298493"/>
    </source>
</evidence>
<keyword evidence="15" id="KW-0131">Cell cycle</keyword>
<evidence type="ECO:0000256" key="8">
    <source>
        <dbReference type="ARBA" id="ARBA00022701"/>
    </source>
</evidence>
<sequence>MSKPYNDFHLDGLNLSDSDHQLFDSPVHVKKGKLQTGSDEKEEDAEQQSKTRPTESRYVAEETRETQLRQELGNIRKINTVIEGVVESLEKAKTNMETVNRTVTSASTLLQTWTRILSQTEHNQRLILNPSWQGATEDLANVEAEERQRQRDVQRRQREEQQRREAAARKAEEDERKREAAAARGSRGPRGRVRASRAGSSVGGSSSGYGVGGRFTPARGTTGTGRAGSGIGSGIGRGLRARGGRGPS</sequence>
<evidence type="ECO:0000256" key="5">
    <source>
        <dbReference type="ARBA" id="ARBA00022454"/>
    </source>
</evidence>
<gene>
    <name evidence="20" type="ORF">E6O75_ATG04300</name>
</gene>
<evidence type="ECO:0000256" key="12">
    <source>
        <dbReference type="ARBA" id="ARBA00023054"/>
    </source>
</evidence>
<keyword evidence="6" id="KW-0963">Cytoplasm</keyword>
<evidence type="ECO:0000256" key="18">
    <source>
        <dbReference type="ARBA" id="ARBA00044358"/>
    </source>
</evidence>
<comment type="similarity">
    <text evidence="4">Belongs to the DASH complex DUO1 family.</text>
</comment>